<dbReference type="InterPro" id="IPR025888">
    <property type="entry name" value="MEI4"/>
</dbReference>
<organism evidence="3 4">
    <name type="scientific">Cryptotermes secundus</name>
    <dbReference type="NCBI Taxonomy" id="105785"/>
    <lineage>
        <taxon>Eukaryota</taxon>
        <taxon>Metazoa</taxon>
        <taxon>Ecdysozoa</taxon>
        <taxon>Arthropoda</taxon>
        <taxon>Hexapoda</taxon>
        <taxon>Insecta</taxon>
        <taxon>Pterygota</taxon>
        <taxon>Neoptera</taxon>
        <taxon>Polyneoptera</taxon>
        <taxon>Dictyoptera</taxon>
        <taxon>Blattodea</taxon>
        <taxon>Blattoidea</taxon>
        <taxon>Termitoidae</taxon>
        <taxon>Kalotermitidae</taxon>
        <taxon>Cryptotermitinae</taxon>
        <taxon>Cryptotermes</taxon>
    </lineage>
</organism>
<dbReference type="OrthoDB" id="8186507at2759"/>
<dbReference type="GO" id="GO:0006310">
    <property type="term" value="P:DNA recombination"/>
    <property type="evidence" value="ECO:0007669"/>
    <property type="project" value="InterPro"/>
</dbReference>
<evidence type="ECO:0000256" key="1">
    <source>
        <dbReference type="ARBA" id="ARBA00023254"/>
    </source>
</evidence>
<dbReference type="GO" id="GO:0042138">
    <property type="term" value="P:meiotic DNA double-strand break formation"/>
    <property type="evidence" value="ECO:0007669"/>
    <property type="project" value="InterPro"/>
</dbReference>
<dbReference type="GO" id="GO:0000800">
    <property type="term" value="C:lateral element"/>
    <property type="evidence" value="ECO:0007669"/>
    <property type="project" value="TreeGrafter"/>
</dbReference>
<dbReference type="EMBL" id="NEVH01009768">
    <property type="protein sequence ID" value="PNF32817.1"/>
    <property type="molecule type" value="Genomic_DNA"/>
</dbReference>
<accession>A0A2J7QW58</accession>
<sequence length="493" mass="56239">MDNEVQNYVKSFIKANVRRIQIALAIAIIRSKPEGITAVQHASVIQARFKAKYSNCVLERSDSSKEPVVYDQKTLTMQQRQLISSLWEAVPHLTTNDPVQNKPQNSQVYQGRSHDMFESEDFMSQVDKNSDASPMEQNELNLRFIQAMIQLKSVVNTCSYISATELQNILLAVHTDDSKETDELHTDCGHESLISHRSRNQQNTAIHNFPHSEIGFGFGTNRDCNVSGGILKYLMCSSGANHLLVRSVEAVLQYLSQSIQTEKSESLDLIFQSWKGSVLEYSLNVVHQLVDHFAQQGEEQNECREVCFTFIRNVIDGILNADSPNMHPVWTQQCCIMVEMGNSKHLCTDFLNYLTDKMQNISRNLKPKAASANNVESEDSFGHKPGDIEKSFYLFYMTEKLLKKWKTFQSSNRSVNKNDTSQVYGANILELWRQNWSLPKSNANSSGRNDSIEQNPASKWKDVLEELVINFTEDYPFITLYAFQCLELLQQES</sequence>
<dbReference type="GO" id="GO:0007129">
    <property type="term" value="P:homologous chromosome pairing at meiosis"/>
    <property type="evidence" value="ECO:0007669"/>
    <property type="project" value="TreeGrafter"/>
</dbReference>
<dbReference type="GO" id="GO:0007283">
    <property type="term" value="P:spermatogenesis"/>
    <property type="evidence" value="ECO:0007669"/>
    <property type="project" value="TreeGrafter"/>
</dbReference>
<keyword evidence="1" id="KW-0469">Meiosis</keyword>
<comment type="caution">
    <text evidence="3">The sequence shown here is derived from an EMBL/GenBank/DDBJ whole genome shotgun (WGS) entry which is preliminary data.</text>
</comment>
<dbReference type="AlphaFoldDB" id="A0A2J7QW58"/>
<evidence type="ECO:0000313" key="4">
    <source>
        <dbReference type="Proteomes" id="UP000235965"/>
    </source>
</evidence>
<dbReference type="Proteomes" id="UP000235965">
    <property type="component" value="Unassembled WGS sequence"/>
</dbReference>
<proteinExistence type="inferred from homology"/>
<name>A0A2J7QW58_9NEOP</name>
<comment type="similarity">
    <text evidence="2">Belongs to the MEI4L family.</text>
</comment>
<keyword evidence="4" id="KW-1185">Reference proteome</keyword>
<dbReference type="InParanoid" id="A0A2J7QW58"/>
<reference evidence="3 4" key="1">
    <citation type="submission" date="2017-12" db="EMBL/GenBank/DDBJ databases">
        <title>Hemimetabolous genomes reveal molecular basis of termite eusociality.</title>
        <authorList>
            <person name="Harrison M.C."/>
            <person name="Jongepier E."/>
            <person name="Robertson H.M."/>
            <person name="Arning N."/>
            <person name="Bitard-Feildel T."/>
            <person name="Chao H."/>
            <person name="Childers C.P."/>
            <person name="Dinh H."/>
            <person name="Doddapaneni H."/>
            <person name="Dugan S."/>
            <person name="Gowin J."/>
            <person name="Greiner C."/>
            <person name="Han Y."/>
            <person name="Hu H."/>
            <person name="Hughes D.S.T."/>
            <person name="Huylmans A.-K."/>
            <person name="Kemena C."/>
            <person name="Kremer L.P.M."/>
            <person name="Lee S.L."/>
            <person name="Lopez-Ezquerra A."/>
            <person name="Mallet L."/>
            <person name="Monroy-Kuhn J.M."/>
            <person name="Moser A."/>
            <person name="Murali S.C."/>
            <person name="Muzny D.M."/>
            <person name="Otani S."/>
            <person name="Piulachs M.-D."/>
            <person name="Poelchau M."/>
            <person name="Qu J."/>
            <person name="Schaub F."/>
            <person name="Wada-Katsumata A."/>
            <person name="Worley K.C."/>
            <person name="Xie Q."/>
            <person name="Ylla G."/>
            <person name="Poulsen M."/>
            <person name="Gibbs R.A."/>
            <person name="Schal C."/>
            <person name="Richards S."/>
            <person name="Belles X."/>
            <person name="Korb J."/>
            <person name="Bornberg-Bauer E."/>
        </authorList>
    </citation>
    <scope>NUCLEOTIDE SEQUENCE [LARGE SCALE GENOMIC DNA]</scope>
    <source>
        <tissue evidence="3">Whole body</tissue>
    </source>
</reference>
<dbReference type="GO" id="GO:0048477">
    <property type="term" value="P:oogenesis"/>
    <property type="evidence" value="ECO:0007669"/>
    <property type="project" value="TreeGrafter"/>
</dbReference>
<dbReference type="PANTHER" id="PTHR28575:SF1">
    <property type="entry name" value="MEIOSIS-SPECIFIC PROTEIN MEI4"/>
    <property type="match status" value="1"/>
</dbReference>
<protein>
    <submittedName>
        <fullName evidence="3">Uncharacterized protein</fullName>
    </submittedName>
</protein>
<evidence type="ECO:0000313" key="3">
    <source>
        <dbReference type="EMBL" id="PNF32817.1"/>
    </source>
</evidence>
<evidence type="ECO:0000256" key="2">
    <source>
        <dbReference type="ARBA" id="ARBA00093453"/>
    </source>
</evidence>
<gene>
    <name evidence="3" type="ORF">B7P43_G04496</name>
</gene>
<dbReference type="PANTHER" id="PTHR28575">
    <property type="entry name" value="MEIOSIS-SPECIFIC PROTEIN MEI4"/>
    <property type="match status" value="1"/>
</dbReference>